<gene>
    <name evidence="1" type="ORF">GA0070620_2510</name>
</gene>
<proteinExistence type="predicted"/>
<evidence type="ECO:0000313" key="1">
    <source>
        <dbReference type="EMBL" id="SBV27011.1"/>
    </source>
</evidence>
<keyword evidence="2" id="KW-1185">Reference proteome</keyword>
<dbReference type="EMBL" id="LT598496">
    <property type="protein sequence ID" value="SBV27011.1"/>
    <property type="molecule type" value="Genomic_DNA"/>
</dbReference>
<name>A0A1C3N365_9ACTN</name>
<dbReference type="InterPro" id="IPR025671">
    <property type="entry name" value="HXXEE"/>
</dbReference>
<dbReference type="AlphaFoldDB" id="A0A1C3N365"/>
<protein>
    <recommendedName>
        <fullName evidence="3">HXXEE domain-containing protein</fullName>
    </recommendedName>
</protein>
<evidence type="ECO:0008006" key="3">
    <source>
        <dbReference type="Google" id="ProtNLM"/>
    </source>
</evidence>
<dbReference type="PATRIC" id="fig|307121.4.peg.2574"/>
<dbReference type="RefSeq" id="WP_091590314.1">
    <property type="nucleotide sequence ID" value="NZ_JBHRWG010000006.1"/>
</dbReference>
<dbReference type="OrthoDB" id="4808449at2"/>
<dbReference type="STRING" id="307121.GA0070620_2510"/>
<evidence type="ECO:0000313" key="2">
    <source>
        <dbReference type="Proteomes" id="UP000199393"/>
    </source>
</evidence>
<dbReference type="Proteomes" id="UP000199393">
    <property type="component" value="Chromosome I"/>
</dbReference>
<accession>A0A1C3N365</accession>
<dbReference type="Pfam" id="PF13787">
    <property type="entry name" value="HXXEE"/>
    <property type="match status" value="1"/>
</dbReference>
<reference evidence="2" key="1">
    <citation type="submission" date="2016-06" db="EMBL/GenBank/DDBJ databases">
        <authorList>
            <person name="Varghese N."/>
            <person name="Submissions Spin"/>
        </authorList>
    </citation>
    <scope>NUCLEOTIDE SEQUENCE [LARGE SCALE GENOMIC DNA]</scope>
    <source>
        <strain evidence="2">DSM 45344</strain>
    </source>
</reference>
<organism evidence="1 2">
    <name type="scientific">Micromonospora krabiensis</name>
    <dbReference type="NCBI Taxonomy" id="307121"/>
    <lineage>
        <taxon>Bacteria</taxon>
        <taxon>Bacillati</taxon>
        <taxon>Actinomycetota</taxon>
        <taxon>Actinomycetes</taxon>
        <taxon>Micromonosporales</taxon>
        <taxon>Micromonosporaceae</taxon>
        <taxon>Micromonospora</taxon>
    </lineage>
</organism>
<sequence length="185" mass="19349">MTSERGGDLTAAATWGLLVAWAVHDSEELVTMGGWLDRARPRLRARFPRVPERVWDGLRVSRTQSRVAIGVMGAVVAAAAARGARTGGRSRFYQAALVGFGVHAGGHVAQSVAVRGYTPGVVTAPLVAAPFSLWAWRELGAAGVPRNARAATAGAALLLPVSVLASHAVARLLAPHPTTPRTRPV</sequence>